<accession>A0A8S9PHI6</accession>
<gene>
    <name evidence="1" type="ORF">F2Q69_00007309</name>
</gene>
<evidence type="ECO:0000313" key="1">
    <source>
        <dbReference type="EMBL" id="KAF3514725.1"/>
    </source>
</evidence>
<sequence length="109" mass="12193">MSSSQNEKKNSDVAVGEASLVLPIPAIHEATSNFIAEFLSFKERLSRRNAEKETSRTYTEMSSIPFDLNRRKQVSERCSTPRRNRYGTCASSRGLGPTFGLFHYPGSDS</sequence>
<comment type="caution">
    <text evidence="1">The sequence shown here is derived from an EMBL/GenBank/DDBJ whole genome shotgun (WGS) entry which is preliminary data.</text>
</comment>
<name>A0A8S9PHI6_BRACR</name>
<proteinExistence type="predicted"/>
<evidence type="ECO:0000313" key="2">
    <source>
        <dbReference type="Proteomes" id="UP000712600"/>
    </source>
</evidence>
<dbReference type="AlphaFoldDB" id="A0A8S9PHI6"/>
<protein>
    <submittedName>
        <fullName evidence="1">Uncharacterized protein</fullName>
    </submittedName>
</protein>
<dbReference type="Proteomes" id="UP000712600">
    <property type="component" value="Unassembled WGS sequence"/>
</dbReference>
<dbReference type="EMBL" id="QGKX02001521">
    <property type="protein sequence ID" value="KAF3514725.1"/>
    <property type="molecule type" value="Genomic_DNA"/>
</dbReference>
<organism evidence="1 2">
    <name type="scientific">Brassica cretica</name>
    <name type="common">Mustard</name>
    <dbReference type="NCBI Taxonomy" id="69181"/>
    <lineage>
        <taxon>Eukaryota</taxon>
        <taxon>Viridiplantae</taxon>
        <taxon>Streptophyta</taxon>
        <taxon>Embryophyta</taxon>
        <taxon>Tracheophyta</taxon>
        <taxon>Spermatophyta</taxon>
        <taxon>Magnoliopsida</taxon>
        <taxon>eudicotyledons</taxon>
        <taxon>Gunneridae</taxon>
        <taxon>Pentapetalae</taxon>
        <taxon>rosids</taxon>
        <taxon>malvids</taxon>
        <taxon>Brassicales</taxon>
        <taxon>Brassicaceae</taxon>
        <taxon>Brassiceae</taxon>
        <taxon>Brassica</taxon>
    </lineage>
</organism>
<reference evidence="1" key="1">
    <citation type="submission" date="2019-12" db="EMBL/GenBank/DDBJ databases">
        <title>Genome sequencing and annotation of Brassica cretica.</title>
        <authorList>
            <person name="Studholme D.J."/>
            <person name="Sarris P."/>
        </authorList>
    </citation>
    <scope>NUCLEOTIDE SEQUENCE</scope>
    <source>
        <strain evidence="1">PFS-109/04</strain>
        <tissue evidence="1">Leaf</tissue>
    </source>
</reference>